<sequence length="78" mass="8944">MNLTYENLIQLMQLIHNAWTSGNHENDFARNTWYAFKPFYNLRNTLLAAGPGATVIIPFDLAMDINSIVLKHAHTQQN</sequence>
<dbReference type="Proteomes" id="UP000289169">
    <property type="component" value="Segment"/>
</dbReference>
<organism evidence="1 2">
    <name type="scientific">Acinetobacter phage Henu6</name>
    <dbReference type="NCBI Taxonomy" id="2500136"/>
    <lineage>
        <taxon>Viruses</taxon>
        <taxon>Duplodnaviria</taxon>
        <taxon>Heunggongvirae</taxon>
        <taxon>Uroviricota</taxon>
        <taxon>Caudoviricetes</taxon>
        <taxon>Pantevenvirales</taxon>
        <taxon>Straboviridae</taxon>
        <taxon>Twarogvirinae</taxon>
        <taxon>Zedzedvirus</taxon>
        <taxon>Zedzedvirus zz1</taxon>
    </lineage>
</organism>
<accession>A0A410T5P1</accession>
<proteinExistence type="predicted"/>
<gene>
    <name evidence="1" type="ORF">Henu6_gp85</name>
</gene>
<name>A0A410T5P1_9CAUD</name>
<evidence type="ECO:0000313" key="2">
    <source>
        <dbReference type="Proteomes" id="UP000289169"/>
    </source>
</evidence>
<evidence type="ECO:0000313" key="1">
    <source>
        <dbReference type="EMBL" id="QAU04067.1"/>
    </source>
</evidence>
<reference evidence="1 2" key="1">
    <citation type="submission" date="2018-11" db="EMBL/GenBank/DDBJ databases">
        <authorList>
            <person name="Teng T."/>
        </authorList>
    </citation>
    <scope>NUCLEOTIDE SEQUENCE [LARGE SCALE GENOMIC DNA]</scope>
</reference>
<dbReference type="EMBL" id="MK240351">
    <property type="protein sequence ID" value="QAU04067.1"/>
    <property type="molecule type" value="Genomic_DNA"/>
</dbReference>
<protein>
    <submittedName>
        <fullName evidence="1">Uncharacterized protein</fullName>
    </submittedName>
</protein>